<keyword evidence="2" id="KW-0560">Oxidoreductase</keyword>
<dbReference type="STRING" id="183763.LP52_16410"/>
<dbReference type="Pfam" id="PF16170">
    <property type="entry name" value="DUF4873"/>
    <property type="match status" value="1"/>
</dbReference>
<accession>A0A0C2G3P6</accession>
<dbReference type="InterPro" id="IPR032371">
    <property type="entry name" value="DUF4873"/>
</dbReference>
<dbReference type="AlphaFoldDB" id="A0A0C2G3P6"/>
<gene>
    <name evidence="2" type="ORF">LP52_16410</name>
</gene>
<keyword evidence="2" id="KW-0503">Monooxygenase</keyword>
<dbReference type="EMBL" id="JROO01000031">
    <property type="protein sequence ID" value="KIH97913.1"/>
    <property type="molecule type" value="Genomic_DNA"/>
</dbReference>
<reference evidence="3" key="1">
    <citation type="journal article" date="2015" name="Chem. Biol.">
        <title>Structure, bioactivity, and resistance mechanism of streptomonomicin, an unusual lasso Peptide from an understudied halophilic actinomycete.</title>
        <authorList>
            <person name="Metelev M."/>
            <person name="Tietz J.I."/>
            <person name="Melby J.O."/>
            <person name="Blair P.M."/>
            <person name="Zhu L."/>
            <person name="Livnat I."/>
            <person name="Severinov K."/>
            <person name="Mitchell D.A."/>
        </authorList>
    </citation>
    <scope>NUCLEOTIDE SEQUENCE [LARGE SCALE GENOMIC DNA]</scope>
    <source>
        <strain evidence="3">YIM 90003</strain>
    </source>
</reference>
<dbReference type="GO" id="GO:0004497">
    <property type="term" value="F:monooxygenase activity"/>
    <property type="evidence" value="ECO:0007669"/>
    <property type="project" value="UniProtKB-KW"/>
</dbReference>
<feature type="domain" description="DUF4873" evidence="1">
    <location>
        <begin position="8"/>
        <end position="99"/>
    </location>
</feature>
<evidence type="ECO:0000259" key="1">
    <source>
        <dbReference type="Pfam" id="PF16170"/>
    </source>
</evidence>
<name>A0A0C2G3P6_9ACTN</name>
<keyword evidence="3" id="KW-1185">Reference proteome</keyword>
<evidence type="ECO:0000313" key="2">
    <source>
        <dbReference type="EMBL" id="KIH97913.1"/>
    </source>
</evidence>
<evidence type="ECO:0000313" key="3">
    <source>
        <dbReference type="Proteomes" id="UP000031675"/>
    </source>
</evidence>
<dbReference type="Proteomes" id="UP000031675">
    <property type="component" value="Unassembled WGS sequence"/>
</dbReference>
<dbReference type="OrthoDB" id="3683556at2"/>
<organism evidence="2 3">
    <name type="scientific">Streptomonospora alba</name>
    <dbReference type="NCBI Taxonomy" id="183763"/>
    <lineage>
        <taxon>Bacteria</taxon>
        <taxon>Bacillati</taxon>
        <taxon>Actinomycetota</taxon>
        <taxon>Actinomycetes</taxon>
        <taxon>Streptosporangiales</taxon>
        <taxon>Nocardiopsidaceae</taxon>
        <taxon>Streptomonospora</taxon>
    </lineage>
</organism>
<proteinExistence type="predicted"/>
<sequence>MSGMGDDEEEYHGPATLVAGGAEAEVEVHVSGHFDPLEGGYRWVGRVSADPVADAAYTSGDTAIVLRTPEGHEGRGKLAETNVWGGYRIVGSGTPPFAVPQVTPDED</sequence>
<comment type="caution">
    <text evidence="2">The sequence shown here is derived from an EMBL/GenBank/DDBJ whole genome shotgun (WGS) entry which is preliminary data.</text>
</comment>
<protein>
    <submittedName>
        <fullName evidence="2">Monooxygenase</fullName>
    </submittedName>
</protein>